<dbReference type="HOGENOM" id="CLU_007884_7_0_1"/>
<dbReference type="Gene3D" id="3.30.1360.120">
    <property type="entry name" value="Probable tRNA modification gtpase trme, domain 1"/>
    <property type="match status" value="1"/>
</dbReference>
<dbReference type="InterPro" id="IPR045179">
    <property type="entry name" value="YgfZ/GcvT"/>
</dbReference>
<reference evidence="5" key="1">
    <citation type="journal article" date="2011" name="PLoS Biol.">
        <title>Gene gain and loss during evolution of obligate parasitism in the white rust pathogen of Arabidopsis thaliana.</title>
        <authorList>
            <person name="Kemen E."/>
            <person name="Gardiner A."/>
            <person name="Schultz-Larsen T."/>
            <person name="Kemen A.C."/>
            <person name="Balmuth A.L."/>
            <person name="Robert-Seilaniantz A."/>
            <person name="Bailey K."/>
            <person name="Holub E."/>
            <person name="Studholme D.J."/>
            <person name="Maclean D."/>
            <person name="Jones J.D."/>
        </authorList>
    </citation>
    <scope>NUCLEOTIDE SEQUENCE</scope>
</reference>
<evidence type="ECO:0000259" key="4">
    <source>
        <dbReference type="Pfam" id="PF01571"/>
    </source>
</evidence>
<dbReference type="GO" id="GO:0005759">
    <property type="term" value="C:mitochondrial matrix"/>
    <property type="evidence" value="ECO:0007669"/>
    <property type="project" value="TreeGrafter"/>
</dbReference>
<dbReference type="PANTHER" id="PTHR22602:SF0">
    <property type="entry name" value="TRANSFERASE CAF17, MITOCHONDRIAL-RELATED"/>
    <property type="match status" value="1"/>
</dbReference>
<dbReference type="GO" id="GO:0016226">
    <property type="term" value="P:iron-sulfur cluster assembly"/>
    <property type="evidence" value="ECO:0007669"/>
    <property type="project" value="TreeGrafter"/>
</dbReference>
<sequence>MRYFVKVYHMLKDSVVKLSSRKLVQVEGKDASRFLQGILTNDINKLKQRSSMYASFLTAKGRILGDCNVIRVNEETFWIDYDASSKEGLQNHWKRYKLRMKVSIEDRSDQFNILALLPALYRYPGLQKTSLDGESAIFDKLETAYGSRHLIFTDPRSKMFGIRAVVEGNDESIVHDAFESADASIFDDRRIFLGAAEGSELHDLIPLEANLDALDGVSFSKGCYVGQELMARTHFKGLVRKRIIPCAILPAGDQAKELDNLQAAFRSIDDREAISLREYLLNTPALAGQLDVQRGTKVICTESSKPIGSVIAIAPGIRAALAMIRLEHLSHYQFTTPDGAFRLIPYQPFWWDRLESSSGKILMTRT</sequence>
<reference evidence="5" key="2">
    <citation type="submission" date="2011-02" db="EMBL/GenBank/DDBJ databases">
        <authorList>
            <person name="MacLean D."/>
        </authorList>
    </citation>
    <scope>NUCLEOTIDE SEQUENCE</scope>
</reference>
<protein>
    <submittedName>
        <fullName evidence="5">Uncharacterized protein AlNc14C47G3768</fullName>
    </submittedName>
</protein>
<evidence type="ECO:0000256" key="2">
    <source>
        <dbReference type="ARBA" id="ARBA00022946"/>
    </source>
</evidence>
<comment type="subcellular location">
    <subcellularLocation>
        <location evidence="1">Mitochondrion</location>
    </subcellularLocation>
</comment>
<accession>F0WAQ4</accession>
<dbReference type="EMBL" id="FR824092">
    <property type="protein sequence ID" value="CCA18225.1"/>
    <property type="molecule type" value="Genomic_DNA"/>
</dbReference>
<dbReference type="NCBIfam" id="TIGR03317">
    <property type="entry name" value="ygfZ_signature"/>
    <property type="match status" value="1"/>
</dbReference>
<dbReference type="AlphaFoldDB" id="F0WAQ4"/>
<name>F0WAQ4_9STRA</name>
<dbReference type="PANTHER" id="PTHR22602">
    <property type="entry name" value="TRANSFERASE CAF17, MITOCHONDRIAL-RELATED"/>
    <property type="match status" value="1"/>
</dbReference>
<evidence type="ECO:0000256" key="1">
    <source>
        <dbReference type="ARBA" id="ARBA00004173"/>
    </source>
</evidence>
<evidence type="ECO:0000256" key="3">
    <source>
        <dbReference type="ARBA" id="ARBA00023128"/>
    </source>
</evidence>
<dbReference type="SUPFAM" id="SSF103025">
    <property type="entry name" value="Folate-binding domain"/>
    <property type="match status" value="1"/>
</dbReference>
<proteinExistence type="predicted"/>
<dbReference type="InterPro" id="IPR006222">
    <property type="entry name" value="GCVT_N"/>
</dbReference>
<dbReference type="Pfam" id="PF01571">
    <property type="entry name" value="GCV_T"/>
    <property type="match status" value="1"/>
</dbReference>
<dbReference type="InterPro" id="IPR027266">
    <property type="entry name" value="TrmE/GcvT-like"/>
</dbReference>
<evidence type="ECO:0000313" key="5">
    <source>
        <dbReference type="EMBL" id="CCA18225.1"/>
    </source>
</evidence>
<dbReference type="InterPro" id="IPR017703">
    <property type="entry name" value="YgfZ/GCV_T_CS"/>
</dbReference>
<gene>
    <name evidence="5" type="primary">AlNc14C47G3768</name>
    <name evidence="5" type="ORF">ALNC14_043680</name>
</gene>
<organism evidence="5">
    <name type="scientific">Albugo laibachii Nc14</name>
    <dbReference type="NCBI Taxonomy" id="890382"/>
    <lineage>
        <taxon>Eukaryota</taxon>
        <taxon>Sar</taxon>
        <taxon>Stramenopiles</taxon>
        <taxon>Oomycota</taxon>
        <taxon>Peronosporomycetes</taxon>
        <taxon>Albuginales</taxon>
        <taxon>Albuginaceae</taxon>
        <taxon>Albugo</taxon>
    </lineage>
</organism>
<keyword evidence="2" id="KW-0809">Transit peptide</keyword>
<keyword evidence="3" id="KW-0496">Mitochondrion</keyword>
<feature type="domain" description="GCVT N-terminal" evidence="4">
    <location>
        <begin position="18"/>
        <end position="116"/>
    </location>
</feature>